<dbReference type="InterPro" id="IPR011059">
    <property type="entry name" value="Metal-dep_hydrolase_composite"/>
</dbReference>
<proteinExistence type="predicted"/>
<dbReference type="GO" id="GO:0004038">
    <property type="term" value="F:allantoinase activity"/>
    <property type="evidence" value="ECO:0007669"/>
    <property type="project" value="TreeGrafter"/>
</dbReference>
<reference evidence="2 3" key="1">
    <citation type="submission" date="2017-11" db="EMBL/GenBank/DDBJ databases">
        <title>Genomic Encyclopedia of Archaeal and Bacterial Type Strains, Phase II (KMG-II): From Individual Species to Whole Genera.</title>
        <authorList>
            <person name="Goeker M."/>
        </authorList>
    </citation>
    <scope>NUCLEOTIDE SEQUENCE [LARGE SCALE GENOMIC DNA]</scope>
    <source>
        <strain evidence="2 3">DSM 25625</strain>
    </source>
</reference>
<dbReference type="OrthoDB" id="9803027at2"/>
<dbReference type="InterPro" id="IPR006680">
    <property type="entry name" value="Amidohydro-rel"/>
</dbReference>
<dbReference type="RefSeq" id="WP_100343262.1">
    <property type="nucleotide sequence ID" value="NZ_PGFB01000001.1"/>
</dbReference>
<evidence type="ECO:0000259" key="1">
    <source>
        <dbReference type="Pfam" id="PF01979"/>
    </source>
</evidence>
<dbReference type="AlphaFoldDB" id="A0A2M9C4G5"/>
<feature type="domain" description="Amidohydrolase-related" evidence="1">
    <location>
        <begin position="54"/>
        <end position="426"/>
    </location>
</feature>
<dbReference type="Gene3D" id="3.20.20.140">
    <property type="entry name" value="Metal-dependent hydrolases"/>
    <property type="match status" value="1"/>
</dbReference>
<evidence type="ECO:0000313" key="3">
    <source>
        <dbReference type="Proteomes" id="UP000230161"/>
    </source>
</evidence>
<dbReference type="GO" id="GO:0005737">
    <property type="term" value="C:cytoplasm"/>
    <property type="evidence" value="ECO:0007669"/>
    <property type="project" value="TreeGrafter"/>
</dbReference>
<gene>
    <name evidence="2" type="ORF">CLV54_0389</name>
</gene>
<dbReference type="EMBL" id="PGFB01000001">
    <property type="protein sequence ID" value="PJJ65357.1"/>
    <property type="molecule type" value="Genomic_DNA"/>
</dbReference>
<dbReference type="Gene3D" id="2.30.40.10">
    <property type="entry name" value="Urease, subunit C, domain 1"/>
    <property type="match status" value="1"/>
</dbReference>
<dbReference type="PANTHER" id="PTHR43668:SF2">
    <property type="entry name" value="ALLANTOINASE"/>
    <property type="match status" value="1"/>
</dbReference>
<name>A0A2M9C4G5_9MICO</name>
<comment type="caution">
    <text evidence="2">The sequence shown here is derived from an EMBL/GenBank/DDBJ whole genome shotgun (WGS) entry which is preliminary data.</text>
</comment>
<dbReference type="GO" id="GO:0006145">
    <property type="term" value="P:purine nucleobase catabolic process"/>
    <property type="evidence" value="ECO:0007669"/>
    <property type="project" value="TreeGrafter"/>
</dbReference>
<organism evidence="2 3">
    <name type="scientific">Compostimonas suwonensis</name>
    <dbReference type="NCBI Taxonomy" id="1048394"/>
    <lineage>
        <taxon>Bacteria</taxon>
        <taxon>Bacillati</taxon>
        <taxon>Actinomycetota</taxon>
        <taxon>Actinomycetes</taxon>
        <taxon>Micrococcales</taxon>
        <taxon>Microbacteriaceae</taxon>
        <taxon>Compostimonas</taxon>
    </lineage>
</organism>
<dbReference type="Pfam" id="PF01979">
    <property type="entry name" value="Amidohydro_1"/>
    <property type="match status" value="1"/>
</dbReference>
<evidence type="ECO:0000313" key="2">
    <source>
        <dbReference type="EMBL" id="PJJ65357.1"/>
    </source>
</evidence>
<dbReference type="SUPFAM" id="SSF51338">
    <property type="entry name" value="Composite domain of metallo-dependent hydrolases"/>
    <property type="match status" value="1"/>
</dbReference>
<dbReference type="SUPFAM" id="SSF51556">
    <property type="entry name" value="Metallo-dependent hydrolases"/>
    <property type="match status" value="1"/>
</dbReference>
<dbReference type="InterPro" id="IPR032466">
    <property type="entry name" value="Metal_Hydrolase"/>
</dbReference>
<accession>A0A2M9C4G5</accession>
<dbReference type="PANTHER" id="PTHR43668">
    <property type="entry name" value="ALLANTOINASE"/>
    <property type="match status" value="1"/>
</dbReference>
<sequence length="453" mass="48651">MTALDLAIVGGTIVDPVLGRFEGTVGIADGRIALLAEPGRTVDARRTLDAAGRLVLPGIIDPHVHFGVKAPFEGEVESETRAALLGGVTTAGIYLRQAASYLPDLPHIVETVETRSSIDLFAHATIVTAQHVEEIGRYAREWGITSFKAYLMGDFIENIPDDRLVAAMREVAALGGSGVMAIHAENPELVQTATDAADRSGNSLRDWHLARPDLAEAEAVNRVAFFSRATGARVYIVHLTSADGLESVRAARAAGTDIVAETTTMALTLDEENPVQVLNKRYPPLRAPQDREALWRGLIDGEIDTVGTDNVTSTRAENRADGSIWDAGGGFSALSTHFPALFTESLDRGVPVEQWLRHLTADVAKTYGLYPRKGSLQLSADADVLVVDPVTRRAPDMAASPARGDWSPYDDRELTGWPVAVVRAGELVVDDGRLVSETPAGGHYLRRTPPSSE</sequence>
<protein>
    <submittedName>
        <fullName evidence="2">Dihydropyrimidinase</fullName>
    </submittedName>
</protein>
<dbReference type="InterPro" id="IPR050138">
    <property type="entry name" value="DHOase/Allantoinase_Hydrolase"/>
</dbReference>
<dbReference type="Proteomes" id="UP000230161">
    <property type="component" value="Unassembled WGS sequence"/>
</dbReference>
<keyword evidence="3" id="KW-1185">Reference proteome</keyword>